<reference evidence="7" key="2">
    <citation type="submission" date="2022-06" db="UniProtKB">
        <authorList>
            <consortium name="EnsemblMetazoa"/>
        </authorList>
    </citation>
    <scope>IDENTIFICATION</scope>
    <source>
        <strain evidence="7">DF5081</strain>
    </source>
</reference>
<feature type="domain" description="Phospholipid/glycerol acyltransferase" evidence="6">
    <location>
        <begin position="47"/>
        <end position="176"/>
    </location>
</feature>
<dbReference type="Proteomes" id="UP000005237">
    <property type="component" value="Unassembled WGS sequence"/>
</dbReference>
<dbReference type="InterPro" id="IPR022284">
    <property type="entry name" value="GPAT/DHAPAT"/>
</dbReference>
<dbReference type="GO" id="GO:0004366">
    <property type="term" value="F:glycerol-3-phosphate O-acyltransferase activity"/>
    <property type="evidence" value="ECO:0007669"/>
    <property type="project" value="TreeGrafter"/>
</dbReference>
<dbReference type="InterPro" id="IPR045520">
    <property type="entry name" value="GPAT/DHAPAT_C"/>
</dbReference>
<dbReference type="Pfam" id="PF01553">
    <property type="entry name" value="Acyltransferase"/>
    <property type="match status" value="1"/>
</dbReference>
<dbReference type="GO" id="GO:0005778">
    <property type="term" value="C:peroxisomal membrane"/>
    <property type="evidence" value="ECO:0007669"/>
    <property type="project" value="TreeGrafter"/>
</dbReference>
<evidence type="ECO:0000313" key="7">
    <source>
        <dbReference type="EnsemblMetazoa" id="CJA14888.1"/>
    </source>
</evidence>
<keyword evidence="3" id="KW-0808">Transferase</keyword>
<accession>A0A8R1I0I0</accession>
<name>A0A8R1I0I0_CAEJA</name>
<dbReference type="InterPro" id="IPR002123">
    <property type="entry name" value="Plipid/glycerol_acylTrfase"/>
</dbReference>
<dbReference type="PANTHER" id="PTHR12563">
    <property type="entry name" value="GLYCEROL-3-PHOSPHATE ACYLTRANSFERASE"/>
    <property type="match status" value="1"/>
</dbReference>
<evidence type="ECO:0000313" key="8">
    <source>
        <dbReference type="Proteomes" id="UP000005237"/>
    </source>
</evidence>
<dbReference type="InterPro" id="IPR041728">
    <property type="entry name" value="GPAT/DHAPAT_LPLAT"/>
</dbReference>
<evidence type="ECO:0000256" key="2">
    <source>
        <dbReference type="ARBA" id="ARBA00007937"/>
    </source>
</evidence>
<comment type="subcellular location">
    <subcellularLocation>
        <location evidence="1">Endomembrane system</location>
        <topology evidence="1">Peripheral membrane protein</topology>
    </subcellularLocation>
</comment>
<dbReference type="GO" id="GO:0008611">
    <property type="term" value="P:ether lipid biosynthetic process"/>
    <property type="evidence" value="ECO:0007669"/>
    <property type="project" value="TreeGrafter"/>
</dbReference>
<dbReference type="GO" id="GO:0008654">
    <property type="term" value="P:phospholipid biosynthetic process"/>
    <property type="evidence" value="ECO:0007669"/>
    <property type="project" value="TreeGrafter"/>
</dbReference>
<reference evidence="8" key="1">
    <citation type="submission" date="2010-08" db="EMBL/GenBank/DDBJ databases">
        <authorList>
            <consortium name="Caenorhabditis japonica Sequencing Consortium"/>
            <person name="Wilson R.K."/>
        </authorList>
    </citation>
    <scope>NUCLEOTIDE SEQUENCE [LARGE SCALE GENOMIC DNA]</scope>
    <source>
        <strain evidence="8">DF5081</strain>
    </source>
</reference>
<evidence type="ECO:0000256" key="1">
    <source>
        <dbReference type="ARBA" id="ARBA00004184"/>
    </source>
</evidence>
<organism evidence="7 8">
    <name type="scientific">Caenorhabditis japonica</name>
    <dbReference type="NCBI Taxonomy" id="281687"/>
    <lineage>
        <taxon>Eukaryota</taxon>
        <taxon>Metazoa</taxon>
        <taxon>Ecdysozoa</taxon>
        <taxon>Nematoda</taxon>
        <taxon>Chromadorea</taxon>
        <taxon>Rhabditida</taxon>
        <taxon>Rhabditina</taxon>
        <taxon>Rhabditomorpha</taxon>
        <taxon>Rhabditoidea</taxon>
        <taxon>Rhabditidae</taxon>
        <taxon>Peloderinae</taxon>
        <taxon>Caenorhabditis</taxon>
    </lineage>
</organism>
<keyword evidence="4" id="KW-0472">Membrane</keyword>
<dbReference type="GO" id="GO:0019432">
    <property type="term" value="P:triglyceride biosynthetic process"/>
    <property type="evidence" value="ECO:0007669"/>
    <property type="project" value="TreeGrafter"/>
</dbReference>
<dbReference type="GO" id="GO:0006631">
    <property type="term" value="P:fatty acid metabolic process"/>
    <property type="evidence" value="ECO:0007669"/>
    <property type="project" value="TreeGrafter"/>
</dbReference>
<dbReference type="GO" id="GO:0031966">
    <property type="term" value="C:mitochondrial membrane"/>
    <property type="evidence" value="ECO:0007669"/>
    <property type="project" value="TreeGrafter"/>
</dbReference>
<dbReference type="SMART" id="SM00563">
    <property type="entry name" value="PlsC"/>
    <property type="match status" value="1"/>
</dbReference>
<dbReference type="SUPFAM" id="SSF69593">
    <property type="entry name" value="Glycerol-3-phosphate (1)-acyltransferase"/>
    <property type="match status" value="1"/>
</dbReference>
<keyword evidence="8" id="KW-1185">Reference proteome</keyword>
<dbReference type="EnsemblMetazoa" id="CJA14888.1">
    <property type="protein sequence ID" value="CJA14888.1"/>
    <property type="gene ID" value="WBGene00134092"/>
</dbReference>
<dbReference type="AlphaFoldDB" id="A0A8R1I0I0"/>
<dbReference type="CDD" id="cd07993">
    <property type="entry name" value="LPLAT_DHAPAT-like"/>
    <property type="match status" value="1"/>
</dbReference>
<evidence type="ECO:0000256" key="4">
    <source>
        <dbReference type="ARBA" id="ARBA00023136"/>
    </source>
</evidence>
<dbReference type="PANTHER" id="PTHR12563:SF17">
    <property type="entry name" value="DIHYDROXYACETONE PHOSPHATE ACYLTRANSFERASE"/>
    <property type="match status" value="1"/>
</dbReference>
<evidence type="ECO:0000256" key="3">
    <source>
        <dbReference type="ARBA" id="ARBA00022679"/>
    </source>
</evidence>
<evidence type="ECO:0000256" key="5">
    <source>
        <dbReference type="ARBA" id="ARBA00023315"/>
    </source>
</evidence>
<dbReference type="Pfam" id="PF19277">
    <property type="entry name" value="GPAT_C"/>
    <property type="match status" value="1"/>
</dbReference>
<proteinExistence type="inferred from homology"/>
<dbReference type="GO" id="GO:0012505">
    <property type="term" value="C:endomembrane system"/>
    <property type="evidence" value="ECO:0007669"/>
    <property type="project" value="UniProtKB-SubCell"/>
</dbReference>
<evidence type="ECO:0000259" key="6">
    <source>
        <dbReference type="SMART" id="SM00563"/>
    </source>
</evidence>
<sequence length="577" mass="66089">MSHTFNLFNIRAFGYGVCKAMEKLFDGIYVNDEQLVKIRERSKKDCVVFMPSHKTYFDFLLLSVICFQYDIQLPAIAAGQDFMSMKFMAGVLRRSGAFFMRRSFGTDQLYWAVFSEYVQNHVVNNDRTVEFFVEATRSRVGKSLHPKYGVLQMVLEPYLRGTVFDIVIVPVSISYDKILEEKLYAYELLGFPKPKESTGGLFKAREVLNRKHGSCFMTFGDPISVRDYFGKSLHRGTFVCQPDSQFVLDVQAKNEIKKFAHRVVEIHNQNAVITVWSVACMVILQTFDHNDQATLSYSGVYTRVEDLIKLLNRLGATVNIDTSLDKSLRYYLKLHDDLFEPFDIEADDFQLMFIDFPVAHQKPEVPKAVMERAISRLILTTYSNGMIHAVDSEGILCQIVSNTEKCHVASAKEEFCWLHTLMKREFVIIPGELSELFDKTIEILTDSKIVKLSDSDPTVLEIVDRREAEQLGKLVLPYFYNFEMTFNTFDVNRPMISNLSEIVPTVQKNISDAYQNGLPNARLSFLSTEPIKNAFSALVDFGAFEKTSTGIRPNFPKLHQIRSRLSKFTNLSTTSKL</sequence>
<protein>
    <submittedName>
        <fullName evidence="7">PlsC domain-containing protein</fullName>
    </submittedName>
</protein>
<comment type="similarity">
    <text evidence="2">Belongs to the GPAT/DAPAT family.</text>
</comment>
<dbReference type="GO" id="GO:0016287">
    <property type="term" value="F:glycerone-phosphate O-acyltransferase activity"/>
    <property type="evidence" value="ECO:0007669"/>
    <property type="project" value="TreeGrafter"/>
</dbReference>
<keyword evidence="5" id="KW-0012">Acyltransferase</keyword>